<evidence type="ECO:0000313" key="4">
    <source>
        <dbReference type="EMBL" id="KAK5085542.1"/>
    </source>
</evidence>
<dbReference type="PANTHER" id="PTHR12925">
    <property type="entry name" value="HIKESHI FAMILY MEMBER"/>
    <property type="match status" value="1"/>
</dbReference>
<evidence type="ECO:0000256" key="1">
    <source>
        <dbReference type="ARBA" id="ARBA00006623"/>
    </source>
</evidence>
<gene>
    <name evidence="4" type="ORF">LTR05_004827</name>
</gene>
<dbReference type="GO" id="GO:0061608">
    <property type="term" value="F:nuclear import signal receptor activity"/>
    <property type="evidence" value="ECO:0007669"/>
    <property type="project" value="TreeGrafter"/>
</dbReference>
<dbReference type="Proteomes" id="UP001309876">
    <property type="component" value="Unassembled WGS sequence"/>
</dbReference>
<feature type="domain" description="Hikeshi-like C-terminal" evidence="3">
    <location>
        <begin position="94"/>
        <end position="148"/>
    </location>
</feature>
<dbReference type="Pfam" id="PF21057">
    <property type="entry name" value="Hikeshi-like_C"/>
    <property type="match status" value="1"/>
</dbReference>
<dbReference type="InterPro" id="IPR008493">
    <property type="entry name" value="Hikeshi-like_N"/>
</dbReference>
<dbReference type="GO" id="GO:0005829">
    <property type="term" value="C:cytosol"/>
    <property type="evidence" value="ECO:0007669"/>
    <property type="project" value="TreeGrafter"/>
</dbReference>
<evidence type="ECO:0000313" key="5">
    <source>
        <dbReference type="Proteomes" id="UP001309876"/>
    </source>
</evidence>
<organism evidence="4 5">
    <name type="scientific">Lithohypha guttulata</name>
    <dbReference type="NCBI Taxonomy" id="1690604"/>
    <lineage>
        <taxon>Eukaryota</taxon>
        <taxon>Fungi</taxon>
        <taxon>Dikarya</taxon>
        <taxon>Ascomycota</taxon>
        <taxon>Pezizomycotina</taxon>
        <taxon>Eurotiomycetes</taxon>
        <taxon>Chaetothyriomycetidae</taxon>
        <taxon>Chaetothyriales</taxon>
        <taxon>Trichomeriaceae</taxon>
        <taxon>Lithohypha</taxon>
    </lineage>
</organism>
<keyword evidence="5" id="KW-1185">Reference proteome</keyword>
<accession>A0AAN7SZC8</accession>
<dbReference type="GO" id="GO:0006606">
    <property type="term" value="P:protein import into nucleus"/>
    <property type="evidence" value="ECO:0007669"/>
    <property type="project" value="TreeGrafter"/>
</dbReference>
<comment type="caution">
    <text evidence="4">The sequence shown here is derived from an EMBL/GenBank/DDBJ whole genome shotgun (WGS) entry which is preliminary data.</text>
</comment>
<dbReference type="PANTHER" id="PTHR12925:SF0">
    <property type="entry name" value="PROTEIN HIKESHI"/>
    <property type="match status" value="1"/>
</dbReference>
<dbReference type="AlphaFoldDB" id="A0AAN7SZC8"/>
<dbReference type="Pfam" id="PF05603">
    <property type="entry name" value="Hikeshi-like_N"/>
    <property type="match status" value="1"/>
</dbReference>
<dbReference type="GO" id="GO:0005634">
    <property type="term" value="C:nucleus"/>
    <property type="evidence" value="ECO:0007669"/>
    <property type="project" value="TreeGrafter"/>
</dbReference>
<sequence>MFKASQPTSNQLPDGAAAGVYLQLPGEPQFKFLGGLANEKQSAIFKVNLPSAANDGIVNLGIAIEPIANIEQQMVLLKQEQQANSVALVKAGPSTKMLAQNIIKHAYNFISSFSGNINGQEVVPLKSFQDWWTKFERRIENDPSFLEKKDDS</sequence>
<dbReference type="InterPro" id="IPR031318">
    <property type="entry name" value="OPI10"/>
</dbReference>
<feature type="domain" description="Hikeshi-like N-terminal" evidence="2">
    <location>
        <begin position="11"/>
        <end position="80"/>
    </location>
</feature>
<name>A0AAN7SZC8_9EURO</name>
<proteinExistence type="inferred from homology"/>
<dbReference type="InterPro" id="IPR048364">
    <property type="entry name" value="Hikeshi-like_C"/>
</dbReference>
<evidence type="ECO:0008006" key="6">
    <source>
        <dbReference type="Google" id="ProtNLM"/>
    </source>
</evidence>
<evidence type="ECO:0000259" key="2">
    <source>
        <dbReference type="Pfam" id="PF05603"/>
    </source>
</evidence>
<dbReference type="EMBL" id="JAVRRJ010000004">
    <property type="protein sequence ID" value="KAK5085542.1"/>
    <property type="molecule type" value="Genomic_DNA"/>
</dbReference>
<comment type="similarity">
    <text evidence="1">Belongs to the OPI10 family.</text>
</comment>
<evidence type="ECO:0000259" key="3">
    <source>
        <dbReference type="Pfam" id="PF21057"/>
    </source>
</evidence>
<reference evidence="4 5" key="1">
    <citation type="submission" date="2023-08" db="EMBL/GenBank/DDBJ databases">
        <title>Black Yeasts Isolated from many extreme environments.</title>
        <authorList>
            <person name="Coleine C."/>
            <person name="Stajich J.E."/>
            <person name="Selbmann L."/>
        </authorList>
    </citation>
    <scope>NUCLEOTIDE SEQUENCE [LARGE SCALE GENOMIC DNA]</scope>
    <source>
        <strain evidence="4 5">CCFEE 5910</strain>
    </source>
</reference>
<protein>
    <recommendedName>
        <fullName evidence="6">Hikeshi-like domain-containing protein</fullName>
    </recommendedName>
</protein>